<dbReference type="Pfam" id="PF13560">
    <property type="entry name" value="HTH_31"/>
    <property type="match status" value="1"/>
</dbReference>
<dbReference type="Gene3D" id="1.10.260.40">
    <property type="entry name" value="lambda repressor-like DNA-binding domains"/>
    <property type="match status" value="1"/>
</dbReference>
<evidence type="ECO:0000313" key="3">
    <source>
        <dbReference type="EMBL" id="MDQ0930808.1"/>
    </source>
</evidence>
<dbReference type="SUPFAM" id="SSF47413">
    <property type="entry name" value="lambda repressor-like DNA-binding domains"/>
    <property type="match status" value="1"/>
</dbReference>
<dbReference type="SMART" id="SM00530">
    <property type="entry name" value="HTH_XRE"/>
    <property type="match status" value="1"/>
</dbReference>
<feature type="compositionally biased region" description="Basic residues" evidence="1">
    <location>
        <begin position="271"/>
        <end position="280"/>
    </location>
</feature>
<dbReference type="InterPro" id="IPR001387">
    <property type="entry name" value="Cro/C1-type_HTH"/>
</dbReference>
<name>A0ABU0RGE6_9ACTN</name>
<comment type="caution">
    <text evidence="3">The sequence shown here is derived from an EMBL/GenBank/DDBJ whole genome shotgun (WGS) entry which is preliminary data.</text>
</comment>
<dbReference type="EMBL" id="JAUSZS010000002">
    <property type="protein sequence ID" value="MDQ0930808.1"/>
    <property type="molecule type" value="Genomic_DNA"/>
</dbReference>
<evidence type="ECO:0000259" key="2">
    <source>
        <dbReference type="PROSITE" id="PS50943"/>
    </source>
</evidence>
<proteinExistence type="predicted"/>
<feature type="region of interest" description="Disordered" evidence="1">
    <location>
        <begin position="271"/>
        <end position="291"/>
    </location>
</feature>
<dbReference type="CDD" id="cd00093">
    <property type="entry name" value="HTH_XRE"/>
    <property type="match status" value="1"/>
</dbReference>
<reference evidence="3 4" key="1">
    <citation type="submission" date="2023-07" db="EMBL/GenBank/DDBJ databases">
        <title>Comparative genomics of wheat-associated soil bacteria to identify genetic determinants of phenazine resistance.</title>
        <authorList>
            <person name="Mouncey N."/>
        </authorList>
    </citation>
    <scope>NUCLEOTIDE SEQUENCE [LARGE SCALE GENOMIC DNA]</scope>
    <source>
        <strain evidence="3 4">W2I16</strain>
    </source>
</reference>
<keyword evidence="4" id="KW-1185">Reference proteome</keyword>
<accession>A0ABU0RGE6</accession>
<gene>
    <name evidence="3" type="ORF">QFZ49_000715</name>
</gene>
<dbReference type="PROSITE" id="PS50943">
    <property type="entry name" value="HTH_CROC1"/>
    <property type="match status" value="1"/>
</dbReference>
<evidence type="ECO:0000313" key="4">
    <source>
        <dbReference type="Proteomes" id="UP001223072"/>
    </source>
</evidence>
<protein>
    <submittedName>
        <fullName evidence="3">Transcriptional regulator with XRE-family HTH domain</fullName>
    </submittedName>
</protein>
<dbReference type="Pfam" id="PF19054">
    <property type="entry name" value="DUF5753"/>
    <property type="match status" value="1"/>
</dbReference>
<sequence length="291" mass="32090">MTSPSSSVQEARRALGKRLSEIRLEAGLTKRALATSLGWHESKCSRFESGTRPPSERDLRAWAAACGAQSAAEDLVSTARGIEGMYVEWRRMERTGLKQAQESVLPLWERTQRFRIYSPWLIPGPVQTGSYITALLTSIRDRRGLIDDVPAAVRVRVEKQQIVYGNHTFAILLEEGALRKRIGGTEVMAGQLGYLLSVMALPSVSLGIIPEDADRSSLWPVEGFFLYDDHTVHVELVSAHLAVTQKHELAMYAQTFTDLAELAVYGPGGARAHHGSHRIPRVNAGQVPAHS</sequence>
<evidence type="ECO:0000256" key="1">
    <source>
        <dbReference type="SAM" id="MobiDB-lite"/>
    </source>
</evidence>
<dbReference type="InterPro" id="IPR043917">
    <property type="entry name" value="DUF5753"/>
</dbReference>
<dbReference type="InterPro" id="IPR010982">
    <property type="entry name" value="Lambda_DNA-bd_dom_sf"/>
</dbReference>
<feature type="domain" description="HTH cro/C1-type" evidence="2">
    <location>
        <begin position="19"/>
        <end position="75"/>
    </location>
</feature>
<dbReference type="Proteomes" id="UP001223072">
    <property type="component" value="Unassembled WGS sequence"/>
</dbReference>
<organism evidence="3 4">
    <name type="scientific">Streptomyces turgidiscabies</name>
    <dbReference type="NCBI Taxonomy" id="85558"/>
    <lineage>
        <taxon>Bacteria</taxon>
        <taxon>Bacillati</taxon>
        <taxon>Actinomycetota</taxon>
        <taxon>Actinomycetes</taxon>
        <taxon>Kitasatosporales</taxon>
        <taxon>Streptomycetaceae</taxon>
        <taxon>Streptomyces</taxon>
    </lineage>
</organism>